<feature type="compositionally biased region" description="Low complexity" evidence="1">
    <location>
        <begin position="80"/>
        <end position="90"/>
    </location>
</feature>
<evidence type="ECO:0000256" key="1">
    <source>
        <dbReference type="SAM" id="MobiDB-lite"/>
    </source>
</evidence>
<dbReference type="HOGENOM" id="CLU_1614131_0_0_1"/>
<reference evidence="3" key="1">
    <citation type="journal article" date="2010" name="Genome Biol.">
        <title>Genome sequence of the necrotrophic plant pathogen Pythium ultimum reveals original pathogenicity mechanisms and effector repertoire.</title>
        <authorList>
            <person name="Levesque C.A."/>
            <person name="Brouwer H."/>
            <person name="Cano L."/>
            <person name="Hamilton J.P."/>
            <person name="Holt C."/>
            <person name="Huitema E."/>
            <person name="Raffaele S."/>
            <person name="Robideau G.P."/>
            <person name="Thines M."/>
            <person name="Win J."/>
            <person name="Zerillo M.M."/>
            <person name="Beakes G.W."/>
            <person name="Boore J.L."/>
            <person name="Busam D."/>
            <person name="Dumas B."/>
            <person name="Ferriera S."/>
            <person name="Fuerstenberg S.I."/>
            <person name="Gachon C.M."/>
            <person name="Gaulin E."/>
            <person name="Govers F."/>
            <person name="Grenville-Briggs L."/>
            <person name="Horner N."/>
            <person name="Hostetler J."/>
            <person name="Jiang R.H."/>
            <person name="Johnson J."/>
            <person name="Krajaejun T."/>
            <person name="Lin H."/>
            <person name="Meijer H.J."/>
            <person name="Moore B."/>
            <person name="Morris P."/>
            <person name="Phuntmart V."/>
            <person name="Puiu D."/>
            <person name="Shetty J."/>
            <person name="Stajich J.E."/>
            <person name="Tripathy S."/>
            <person name="Wawra S."/>
            <person name="van West P."/>
            <person name="Whitty B.R."/>
            <person name="Coutinho P.M."/>
            <person name="Henrissat B."/>
            <person name="Martin F."/>
            <person name="Thomas P.D."/>
            <person name="Tyler B.M."/>
            <person name="De Vries R.P."/>
            <person name="Kamoun S."/>
            <person name="Yandell M."/>
            <person name="Tisserat N."/>
            <person name="Buell C.R."/>
        </authorList>
    </citation>
    <scope>NUCLEOTIDE SEQUENCE</scope>
    <source>
        <strain evidence="3">DAOM:BR144</strain>
    </source>
</reference>
<accession>K3WRE6</accession>
<keyword evidence="3" id="KW-1185">Reference proteome</keyword>
<reference evidence="2" key="3">
    <citation type="submission" date="2015-02" db="UniProtKB">
        <authorList>
            <consortium name="EnsemblProtists"/>
        </authorList>
    </citation>
    <scope>IDENTIFICATION</scope>
    <source>
        <strain evidence="2">DAOM BR144</strain>
    </source>
</reference>
<reference evidence="3" key="2">
    <citation type="submission" date="2010-04" db="EMBL/GenBank/DDBJ databases">
        <authorList>
            <person name="Buell R."/>
            <person name="Hamilton J."/>
            <person name="Hostetler J."/>
        </authorList>
    </citation>
    <scope>NUCLEOTIDE SEQUENCE [LARGE SCALE GENOMIC DNA]</scope>
    <source>
        <strain evidence="3">DAOM:BR144</strain>
    </source>
</reference>
<dbReference type="InParanoid" id="K3WRE6"/>
<dbReference type="VEuPathDB" id="FungiDB:PYU1_G007524"/>
<feature type="region of interest" description="Disordered" evidence="1">
    <location>
        <begin position="80"/>
        <end position="99"/>
    </location>
</feature>
<protein>
    <submittedName>
        <fullName evidence="2">Uncharacterized protein</fullName>
    </submittedName>
</protein>
<dbReference type="eggNOG" id="ENOG502REK1">
    <property type="taxonomic scope" value="Eukaryota"/>
</dbReference>
<proteinExistence type="predicted"/>
<dbReference type="EnsemblProtists" id="PYU1_T007540">
    <property type="protein sequence ID" value="PYU1_T007540"/>
    <property type="gene ID" value="PYU1_G007524"/>
</dbReference>
<dbReference type="Proteomes" id="UP000019132">
    <property type="component" value="Unassembled WGS sequence"/>
</dbReference>
<evidence type="ECO:0000313" key="2">
    <source>
        <dbReference type="EnsemblProtists" id="PYU1_T007540"/>
    </source>
</evidence>
<evidence type="ECO:0000313" key="3">
    <source>
        <dbReference type="Proteomes" id="UP000019132"/>
    </source>
</evidence>
<dbReference type="AlphaFoldDB" id="K3WRE6"/>
<name>K3WRE6_GLOUD</name>
<sequence>MSSKPQSSVAYASLPRRLTFTTETAEQQYQSAMKSVQEYLRLHIPAHQMDLLGVNDARSRYYFEEIQQYLAHRVKREQLMQRQQQQPQQELRADSKRIQRKDSELLDDLDEFLSELDPALFADPVHDHLPINSEKAHVSQLKRSCSYIKQMQEDAFMKRHKMAIN</sequence>
<organism evidence="2 3">
    <name type="scientific">Globisporangium ultimum (strain ATCC 200006 / CBS 805.95 / DAOM BR144)</name>
    <name type="common">Pythium ultimum</name>
    <dbReference type="NCBI Taxonomy" id="431595"/>
    <lineage>
        <taxon>Eukaryota</taxon>
        <taxon>Sar</taxon>
        <taxon>Stramenopiles</taxon>
        <taxon>Oomycota</taxon>
        <taxon>Peronosporomycetes</taxon>
        <taxon>Pythiales</taxon>
        <taxon>Pythiaceae</taxon>
        <taxon>Globisporangium</taxon>
    </lineage>
</organism>
<dbReference type="EMBL" id="GL376585">
    <property type="status" value="NOT_ANNOTATED_CDS"/>
    <property type="molecule type" value="Genomic_DNA"/>
</dbReference>